<dbReference type="InterPro" id="IPR045834">
    <property type="entry name" value="Csd3_N2"/>
</dbReference>
<gene>
    <name evidence="11" type="ORF">C7H52_03560</name>
</gene>
<name>A0A2T1ND50_9FLAO</name>
<evidence type="ECO:0000256" key="2">
    <source>
        <dbReference type="ARBA" id="ARBA00004196"/>
    </source>
</evidence>
<dbReference type="InterPro" id="IPR016047">
    <property type="entry name" value="M23ase_b-sheet_dom"/>
</dbReference>
<evidence type="ECO:0000256" key="5">
    <source>
        <dbReference type="ARBA" id="ARBA00022801"/>
    </source>
</evidence>
<feature type="domain" description="Csd3-like second N-terminal" evidence="10">
    <location>
        <begin position="142"/>
        <end position="265"/>
    </location>
</feature>
<evidence type="ECO:0000313" key="12">
    <source>
        <dbReference type="Proteomes" id="UP000238426"/>
    </source>
</evidence>
<evidence type="ECO:0000256" key="7">
    <source>
        <dbReference type="ARBA" id="ARBA00023049"/>
    </source>
</evidence>
<dbReference type="AlphaFoldDB" id="A0A2T1ND50"/>
<keyword evidence="6" id="KW-0862">Zinc</keyword>
<dbReference type="GO" id="GO:0030313">
    <property type="term" value="C:cell envelope"/>
    <property type="evidence" value="ECO:0007669"/>
    <property type="project" value="UniProtKB-SubCell"/>
</dbReference>
<evidence type="ECO:0000259" key="9">
    <source>
        <dbReference type="Pfam" id="PF01551"/>
    </source>
</evidence>
<dbReference type="InterPro" id="IPR011055">
    <property type="entry name" value="Dup_hybrid_motif"/>
</dbReference>
<dbReference type="CDD" id="cd12797">
    <property type="entry name" value="M23_peptidase"/>
    <property type="match status" value="1"/>
</dbReference>
<dbReference type="Proteomes" id="UP000238426">
    <property type="component" value="Unassembled WGS sequence"/>
</dbReference>
<dbReference type="OrthoDB" id="9810477at2"/>
<keyword evidence="12" id="KW-1185">Reference proteome</keyword>
<comment type="subcellular location">
    <subcellularLocation>
        <location evidence="2">Cell envelope</location>
    </subcellularLocation>
</comment>
<dbReference type="Pfam" id="PF01551">
    <property type="entry name" value="Peptidase_M23"/>
    <property type="match status" value="1"/>
</dbReference>
<keyword evidence="3" id="KW-0645">Protease</keyword>
<evidence type="ECO:0000259" key="10">
    <source>
        <dbReference type="Pfam" id="PF19425"/>
    </source>
</evidence>
<dbReference type="Gene3D" id="3.10.450.350">
    <property type="match status" value="2"/>
</dbReference>
<accession>A0A2T1ND50</accession>
<dbReference type="GO" id="GO:0004222">
    <property type="term" value="F:metalloendopeptidase activity"/>
    <property type="evidence" value="ECO:0007669"/>
    <property type="project" value="TreeGrafter"/>
</dbReference>
<feature type="region of interest" description="Disordered" evidence="8">
    <location>
        <begin position="406"/>
        <end position="425"/>
    </location>
</feature>
<dbReference type="Pfam" id="PF19425">
    <property type="entry name" value="Csd3_N2"/>
    <property type="match status" value="1"/>
</dbReference>
<evidence type="ECO:0000256" key="3">
    <source>
        <dbReference type="ARBA" id="ARBA00022670"/>
    </source>
</evidence>
<evidence type="ECO:0000313" key="11">
    <source>
        <dbReference type="EMBL" id="PSG90368.1"/>
    </source>
</evidence>
<evidence type="ECO:0000256" key="4">
    <source>
        <dbReference type="ARBA" id="ARBA00022723"/>
    </source>
</evidence>
<evidence type="ECO:0000256" key="6">
    <source>
        <dbReference type="ARBA" id="ARBA00022833"/>
    </source>
</evidence>
<keyword evidence="7" id="KW-0482">Metalloprotease</keyword>
<dbReference type="InterPro" id="IPR050570">
    <property type="entry name" value="Cell_wall_metabolism_enzyme"/>
</dbReference>
<dbReference type="GO" id="GO:0006508">
    <property type="term" value="P:proteolysis"/>
    <property type="evidence" value="ECO:0007669"/>
    <property type="project" value="UniProtKB-KW"/>
</dbReference>
<dbReference type="SUPFAM" id="SSF51261">
    <property type="entry name" value="Duplicated hybrid motif"/>
    <property type="match status" value="1"/>
</dbReference>
<sequence>MGTRCLALIAASLLFYNCNKDQKDTEVNEEIAEVKPKSSYEFGFKLDDFVVKKDTIKSGDTFGAILDRNHIAYPRIYEIVESIKNTFNIRSLRPGKPYTLLCAKDSLQTPQTFIYQPNKEDFVVINFKDSITAYRSTKPIKYVEKEVTASINSTISQALEDKGVSLVLAYKMSDIYAWTIDFTRLQKKDKFKVIYTEKYIDDTIYAGIENIKAAYFNHNKESFYAFEFQKDSLNAPDYYNENAKSLRRAFLKAPVEFKRISSRFNLKRRIALYGNKVRPHKGTDFAAGIGTPIVSTANGTVEKSAYTRGNGNYVKIKHNSTYSTQYLHMQKRKVNVGQYVKQGDVIGWVGMTGNTSGPHVCYRFWKNGVQVDPFALKLPASEPLEEKYKQTYLDYIKPLKEQLDNASTSTKNKNLKLPENQITYN</sequence>
<organism evidence="11 12">
    <name type="scientific">Aurantibacter aestuarii</name>
    <dbReference type="NCBI Taxonomy" id="1266046"/>
    <lineage>
        <taxon>Bacteria</taxon>
        <taxon>Pseudomonadati</taxon>
        <taxon>Bacteroidota</taxon>
        <taxon>Flavobacteriia</taxon>
        <taxon>Flavobacteriales</taxon>
        <taxon>Flavobacteriaceae</taxon>
        <taxon>Aurantibacter</taxon>
    </lineage>
</organism>
<dbReference type="Gene3D" id="2.70.70.10">
    <property type="entry name" value="Glucose Permease (Domain IIA)"/>
    <property type="match status" value="1"/>
</dbReference>
<dbReference type="PANTHER" id="PTHR21666:SF288">
    <property type="entry name" value="CELL DIVISION PROTEIN YTFB"/>
    <property type="match status" value="1"/>
</dbReference>
<feature type="domain" description="M23ase beta-sheet core" evidence="9">
    <location>
        <begin position="279"/>
        <end position="373"/>
    </location>
</feature>
<dbReference type="EMBL" id="PXOQ01000007">
    <property type="protein sequence ID" value="PSG90368.1"/>
    <property type="molecule type" value="Genomic_DNA"/>
</dbReference>
<comment type="caution">
    <text evidence="11">The sequence shown here is derived from an EMBL/GenBank/DDBJ whole genome shotgun (WGS) entry which is preliminary data.</text>
</comment>
<evidence type="ECO:0000256" key="8">
    <source>
        <dbReference type="SAM" id="MobiDB-lite"/>
    </source>
</evidence>
<dbReference type="PANTHER" id="PTHR21666">
    <property type="entry name" value="PEPTIDASE-RELATED"/>
    <property type="match status" value="1"/>
</dbReference>
<proteinExistence type="predicted"/>
<comment type="cofactor">
    <cofactor evidence="1">
        <name>Zn(2+)</name>
        <dbReference type="ChEBI" id="CHEBI:29105"/>
    </cofactor>
</comment>
<dbReference type="GO" id="GO:0046872">
    <property type="term" value="F:metal ion binding"/>
    <property type="evidence" value="ECO:0007669"/>
    <property type="project" value="UniProtKB-KW"/>
</dbReference>
<keyword evidence="4" id="KW-0479">Metal-binding</keyword>
<reference evidence="11 12" key="1">
    <citation type="submission" date="2018-03" db="EMBL/GenBank/DDBJ databases">
        <title>Mesoflavibacter sp. HG37 and Mesoflavibacter sp. HG96 sp.nov., two marine bacteria isolated from seawater of Western Pacific Ocean.</title>
        <authorList>
            <person name="Cheng H."/>
            <person name="Wu Y.-H."/>
            <person name="Guo L.-L."/>
            <person name="Xu X.-W."/>
        </authorList>
    </citation>
    <scope>NUCLEOTIDE SEQUENCE [LARGE SCALE GENOMIC DNA]</scope>
    <source>
        <strain evidence="11 12">KCTC 32269</strain>
    </source>
</reference>
<evidence type="ECO:0000256" key="1">
    <source>
        <dbReference type="ARBA" id="ARBA00001947"/>
    </source>
</evidence>
<protein>
    <submittedName>
        <fullName evidence="11">Peptidase M23</fullName>
    </submittedName>
</protein>
<keyword evidence="5" id="KW-0378">Hydrolase</keyword>